<evidence type="ECO:0000259" key="6">
    <source>
        <dbReference type="PROSITE" id="PS51382"/>
    </source>
</evidence>
<evidence type="ECO:0000256" key="2">
    <source>
        <dbReference type="ARBA" id="ARBA00022771"/>
    </source>
</evidence>
<keyword evidence="8" id="KW-1185">Reference proteome</keyword>
<evidence type="ECO:0000313" key="7">
    <source>
        <dbReference type="EMBL" id="PSK36445.1"/>
    </source>
</evidence>
<dbReference type="Gene3D" id="3.30.40.10">
    <property type="entry name" value="Zinc/RING finger domain, C3HC4 (zinc finger)"/>
    <property type="match status" value="1"/>
</dbReference>
<dbReference type="Proteomes" id="UP000241107">
    <property type="component" value="Unassembled WGS sequence"/>
</dbReference>
<evidence type="ECO:0000256" key="4">
    <source>
        <dbReference type="PROSITE-ProRule" id="PRU00175"/>
    </source>
</evidence>
<dbReference type="PROSITE" id="PS00518">
    <property type="entry name" value="ZF_RING_1"/>
    <property type="match status" value="1"/>
</dbReference>
<dbReference type="PANTHER" id="PTHR23327:SF51">
    <property type="entry name" value="TRANSCRIPTIONAL REGULATOR OF YEAST FORM ADHERENCE 3"/>
    <property type="match status" value="1"/>
</dbReference>
<dbReference type="RefSeq" id="XP_024712550.1">
    <property type="nucleotide sequence ID" value="XM_024859248.1"/>
</dbReference>
<evidence type="ECO:0000256" key="3">
    <source>
        <dbReference type="ARBA" id="ARBA00022833"/>
    </source>
</evidence>
<dbReference type="STRING" id="418784.A0A2P7YKH5"/>
<dbReference type="InterPro" id="IPR018957">
    <property type="entry name" value="Znf_C3HC4_RING-type"/>
</dbReference>
<keyword evidence="2 4" id="KW-0863">Zinc-finger</keyword>
<dbReference type="PANTHER" id="PTHR23327">
    <property type="entry name" value="RING FINGER PROTEIN 127"/>
    <property type="match status" value="1"/>
</dbReference>
<dbReference type="GeneID" id="36567304"/>
<evidence type="ECO:0008006" key="9">
    <source>
        <dbReference type="Google" id="ProtNLM"/>
    </source>
</evidence>
<evidence type="ECO:0000259" key="5">
    <source>
        <dbReference type="PROSITE" id="PS50089"/>
    </source>
</evidence>
<dbReference type="VEuPathDB" id="FungiDB:C7M61_003916"/>
<dbReference type="GO" id="GO:0008270">
    <property type="term" value="F:zinc ion binding"/>
    <property type="evidence" value="ECO:0007669"/>
    <property type="project" value="UniProtKB-KW"/>
</dbReference>
<feature type="domain" description="RING-type" evidence="5">
    <location>
        <begin position="367"/>
        <end position="406"/>
    </location>
</feature>
<dbReference type="EMBL" id="PYFQ01000011">
    <property type="protein sequence ID" value="PSK36445.1"/>
    <property type="molecule type" value="Genomic_DNA"/>
</dbReference>
<name>A0A2P7YKH5_9ASCO</name>
<keyword evidence="1" id="KW-0479">Metal-binding</keyword>
<feature type="domain" description="SPX" evidence="6">
    <location>
        <begin position="1"/>
        <end position="329"/>
    </location>
</feature>
<dbReference type="InterPro" id="IPR017907">
    <property type="entry name" value="Znf_RING_CS"/>
</dbReference>
<dbReference type="SMART" id="SM00184">
    <property type="entry name" value="RING"/>
    <property type="match status" value="1"/>
</dbReference>
<gene>
    <name evidence="7" type="ORF">C7M61_003916</name>
</gene>
<evidence type="ECO:0000256" key="1">
    <source>
        <dbReference type="ARBA" id="ARBA00022723"/>
    </source>
</evidence>
<dbReference type="AlphaFoldDB" id="A0A2P7YKH5"/>
<dbReference type="PROSITE" id="PS50089">
    <property type="entry name" value="ZF_RING_2"/>
    <property type="match status" value="1"/>
</dbReference>
<dbReference type="OrthoDB" id="5588846at2759"/>
<reference evidence="7 8" key="1">
    <citation type="submission" date="2018-03" db="EMBL/GenBank/DDBJ databases">
        <title>Candida pseudohaemulonii genome assembly and annotation.</title>
        <authorList>
            <person name="Munoz J.F."/>
            <person name="Gade L.G."/>
            <person name="Chow N.A."/>
            <person name="Litvintseva A.P."/>
            <person name="Loparev V.N."/>
            <person name="Cuomo C.A."/>
        </authorList>
    </citation>
    <scope>NUCLEOTIDE SEQUENCE [LARGE SCALE GENOMIC DNA]</scope>
    <source>
        <strain evidence="7 8">B12108</strain>
    </source>
</reference>
<dbReference type="PROSITE" id="PS51382">
    <property type="entry name" value="SPX"/>
    <property type="match status" value="1"/>
</dbReference>
<dbReference type="InterPro" id="IPR001841">
    <property type="entry name" value="Znf_RING"/>
</dbReference>
<proteinExistence type="predicted"/>
<keyword evidence="3" id="KW-0862">Zinc</keyword>
<organism evidence="7 8">
    <name type="scientific">Candidozyma pseudohaemuli</name>
    <dbReference type="NCBI Taxonomy" id="418784"/>
    <lineage>
        <taxon>Eukaryota</taxon>
        <taxon>Fungi</taxon>
        <taxon>Dikarya</taxon>
        <taxon>Ascomycota</taxon>
        <taxon>Saccharomycotina</taxon>
        <taxon>Pichiomycetes</taxon>
        <taxon>Metschnikowiaceae</taxon>
        <taxon>Candidozyma</taxon>
    </lineage>
</organism>
<accession>A0A2P7YKH5</accession>
<comment type="caution">
    <text evidence="7">The sequence shown here is derived from an EMBL/GenBank/DDBJ whole genome shotgun (WGS) entry which is preliminary data.</text>
</comment>
<evidence type="ECO:0000313" key="8">
    <source>
        <dbReference type="Proteomes" id="UP000241107"/>
    </source>
</evidence>
<dbReference type="Pfam" id="PF03105">
    <property type="entry name" value="SPX"/>
    <property type="match status" value="1"/>
</dbReference>
<dbReference type="SUPFAM" id="SSF57850">
    <property type="entry name" value="RING/U-box"/>
    <property type="match status" value="1"/>
</dbReference>
<dbReference type="Pfam" id="PF00097">
    <property type="entry name" value="zf-C3HC4"/>
    <property type="match status" value="1"/>
</dbReference>
<sequence>MKFAKVFQQTLIEEEIPDEWAEAAIQYKVLKKCIGRVVKELEFLGLTKSDVKLLLQDESGNESVELLDEETVPNNPVVAKYLLAKSRKSNEVVPFLKISVNDTTIDSNESQRTLELADVIRSKLQRVLDATDEEHQFVEIKEDDDGLTLSPQTSHDEKNIVSVRNNEIVVLLNSDLKFFGMLNTEIENLDQIRKTEEANIIQEISKVSESVLKLTEKKTDLYLWRELFKIYLDSEIFFRYNETSLQQLERTSDMIKQNLEIFSANVAKTNLLEKMARKRSVNTFDRFVAVNERLFKILMFQSINTTALRKILKKFDKQTAFNVSSEFPALISQDHVFIHGSSLAQSICYTIQTTLLVIVPQLDDYSCPICVSIAYKPIRLLCGHLFCVRCLVKMKQRGKMDCPLCRQSRAIASADSSNLDLDAMRTIKMAFPEEVKEKLKEANKERYNEMVGQHKSCAIV</sequence>
<dbReference type="InterPro" id="IPR004331">
    <property type="entry name" value="SPX_dom"/>
</dbReference>
<protein>
    <recommendedName>
        <fullName evidence="9">RING-type domain-containing protein</fullName>
    </recommendedName>
</protein>
<dbReference type="InterPro" id="IPR013083">
    <property type="entry name" value="Znf_RING/FYVE/PHD"/>
</dbReference>